<dbReference type="InterPro" id="IPR021762">
    <property type="entry name" value="DUF3325"/>
</dbReference>
<keyword evidence="1" id="KW-0812">Transmembrane</keyword>
<evidence type="ECO:0000313" key="2">
    <source>
        <dbReference type="EMBL" id="MBE8718742.1"/>
    </source>
</evidence>
<dbReference type="RefSeq" id="WP_193911549.1">
    <property type="nucleotide sequence ID" value="NZ_PRDL01000001.1"/>
</dbReference>
<gene>
    <name evidence="2" type="ORF">C4F51_16320</name>
</gene>
<dbReference type="EMBL" id="PRDL01000001">
    <property type="protein sequence ID" value="MBE8718742.1"/>
    <property type="molecule type" value="Genomic_DNA"/>
</dbReference>
<dbReference type="AlphaFoldDB" id="A0A928V8N1"/>
<comment type="caution">
    <text evidence="2">The sequence shown here is derived from an EMBL/GenBank/DDBJ whole genome shotgun (WGS) entry which is preliminary data.</text>
</comment>
<keyword evidence="1" id="KW-0472">Membrane</keyword>
<feature type="transmembrane region" description="Helical" evidence="1">
    <location>
        <begin position="62"/>
        <end position="86"/>
    </location>
</feature>
<keyword evidence="3" id="KW-1185">Reference proteome</keyword>
<sequence length="91" mass="9727">MLLLLIFLLCSLGFMALAAAMERHQRQLGITPVNASASHLWRCAGIGCLALALALSMWRDGWAVGMVVWTGALTLAGMVTALLLTWRSNAG</sequence>
<evidence type="ECO:0000313" key="3">
    <source>
        <dbReference type="Proteomes" id="UP000652567"/>
    </source>
</evidence>
<dbReference type="Proteomes" id="UP000652567">
    <property type="component" value="Unassembled WGS sequence"/>
</dbReference>
<dbReference type="Pfam" id="PF11804">
    <property type="entry name" value="DUF3325"/>
    <property type="match status" value="1"/>
</dbReference>
<keyword evidence="1" id="KW-1133">Transmembrane helix</keyword>
<evidence type="ECO:0000256" key="1">
    <source>
        <dbReference type="SAM" id="Phobius"/>
    </source>
</evidence>
<protein>
    <submittedName>
        <fullName evidence="2">DUF3325 domain-containing protein</fullName>
    </submittedName>
</protein>
<organism evidence="2 3">
    <name type="scientific">Cellvibrio polysaccharolyticus</name>
    <dbReference type="NCBI Taxonomy" id="2082724"/>
    <lineage>
        <taxon>Bacteria</taxon>
        <taxon>Pseudomonadati</taxon>
        <taxon>Pseudomonadota</taxon>
        <taxon>Gammaproteobacteria</taxon>
        <taxon>Cellvibrionales</taxon>
        <taxon>Cellvibrionaceae</taxon>
        <taxon>Cellvibrio</taxon>
    </lineage>
</organism>
<accession>A0A928V8N1</accession>
<proteinExistence type="predicted"/>
<reference evidence="2" key="1">
    <citation type="submission" date="2018-07" db="EMBL/GenBank/DDBJ databases">
        <title>Genome assembly of strain Ka43.</title>
        <authorList>
            <person name="Kukolya J."/>
            <person name="Nagy I."/>
            <person name="Horvath B."/>
            <person name="Toth A."/>
        </authorList>
    </citation>
    <scope>NUCLEOTIDE SEQUENCE</scope>
    <source>
        <strain evidence="2">KB43</strain>
    </source>
</reference>
<name>A0A928V8N1_9GAMM</name>